<gene>
    <name evidence="1" type="ORF">L484_005890</name>
</gene>
<name>W9R786_9ROSA</name>
<reference evidence="2" key="1">
    <citation type="submission" date="2013-01" db="EMBL/GenBank/DDBJ databases">
        <title>Draft Genome Sequence of a Mulberry Tree, Morus notabilis C.K. Schneid.</title>
        <authorList>
            <person name="He N."/>
            <person name="Zhao S."/>
        </authorList>
    </citation>
    <scope>NUCLEOTIDE SEQUENCE</scope>
</reference>
<evidence type="ECO:0008006" key="3">
    <source>
        <dbReference type="Google" id="ProtNLM"/>
    </source>
</evidence>
<dbReference type="Proteomes" id="UP000030645">
    <property type="component" value="Unassembled WGS sequence"/>
</dbReference>
<organism evidence="1 2">
    <name type="scientific">Morus notabilis</name>
    <dbReference type="NCBI Taxonomy" id="981085"/>
    <lineage>
        <taxon>Eukaryota</taxon>
        <taxon>Viridiplantae</taxon>
        <taxon>Streptophyta</taxon>
        <taxon>Embryophyta</taxon>
        <taxon>Tracheophyta</taxon>
        <taxon>Spermatophyta</taxon>
        <taxon>Magnoliopsida</taxon>
        <taxon>eudicotyledons</taxon>
        <taxon>Gunneridae</taxon>
        <taxon>Pentapetalae</taxon>
        <taxon>rosids</taxon>
        <taxon>fabids</taxon>
        <taxon>Rosales</taxon>
        <taxon>Moraceae</taxon>
        <taxon>Moreae</taxon>
        <taxon>Morus</taxon>
    </lineage>
</organism>
<protein>
    <recommendedName>
        <fullName evidence="3">FBD domain-containing protein</fullName>
    </recommendedName>
</protein>
<evidence type="ECO:0000313" key="2">
    <source>
        <dbReference type="Proteomes" id="UP000030645"/>
    </source>
</evidence>
<keyword evidence="2" id="KW-1185">Reference proteome</keyword>
<dbReference type="EMBL" id="KE344394">
    <property type="protein sequence ID" value="EXB60291.1"/>
    <property type="molecule type" value="Genomic_DNA"/>
</dbReference>
<evidence type="ECO:0000313" key="1">
    <source>
        <dbReference type="EMBL" id="EXB60291.1"/>
    </source>
</evidence>
<accession>W9R786</accession>
<proteinExistence type="predicted"/>
<dbReference type="AlphaFoldDB" id="W9R786"/>
<sequence>MEADIAQLDAQHMGNTTSSNFTNLFSQIPSVQKLTMQNNLVKFLGQPSRSKGPEYKSLEHLSSLSLYTDLNNPQLLSTTLRILGMSRNLTSLEITTRLAFEQDTSLWENIEVIVFEKLEFVEMFGVLGTRAEVEFLKLLLNRSKKLGRITIHPSRDV</sequence>